<keyword evidence="23" id="KW-1071">Ligand-gated ion channel</keyword>
<dbReference type="PANTHER" id="PTHR11952">
    <property type="entry name" value="UDP- GLUCOSE PYROPHOSPHORYLASE"/>
    <property type="match status" value="1"/>
</dbReference>
<feature type="compositionally biased region" description="Polar residues" evidence="27">
    <location>
        <begin position="1207"/>
        <end position="1230"/>
    </location>
</feature>
<dbReference type="SUPFAM" id="SSF90112">
    <property type="entry name" value="Neurotransmitter-gated ion-channel transmembrane pore"/>
    <property type="match status" value="1"/>
</dbReference>
<dbReference type="GO" id="GO:0008270">
    <property type="term" value="F:zinc ion binding"/>
    <property type="evidence" value="ECO:0007669"/>
    <property type="project" value="UniProtKB-KW"/>
</dbReference>
<feature type="compositionally biased region" description="Basic and acidic residues" evidence="27">
    <location>
        <begin position="1196"/>
        <end position="1205"/>
    </location>
</feature>
<dbReference type="InterPro" id="IPR038050">
    <property type="entry name" value="Neuro_actylchol_rec"/>
</dbReference>
<dbReference type="GO" id="GO:0005634">
    <property type="term" value="C:nucleus"/>
    <property type="evidence" value="ECO:0007669"/>
    <property type="project" value="UniProtKB-SubCell"/>
</dbReference>
<evidence type="ECO:0000256" key="7">
    <source>
        <dbReference type="ARBA" id="ARBA00022679"/>
    </source>
</evidence>
<accession>A0AA39LHZ1</accession>
<evidence type="ECO:0000256" key="14">
    <source>
        <dbReference type="ARBA" id="ARBA00022989"/>
    </source>
</evidence>
<dbReference type="GO" id="GO:0043565">
    <property type="term" value="F:sequence-specific DNA binding"/>
    <property type="evidence" value="ECO:0007669"/>
    <property type="project" value="InterPro"/>
</dbReference>
<dbReference type="InterPro" id="IPR035500">
    <property type="entry name" value="NHR-like_dom_sf"/>
</dbReference>
<keyword evidence="26" id="KW-0813">Transport</keyword>
<evidence type="ECO:0000256" key="2">
    <source>
        <dbReference type="ARBA" id="ARBA00004651"/>
    </source>
</evidence>
<dbReference type="SMART" id="SM00399">
    <property type="entry name" value="ZnF_C4"/>
    <property type="match status" value="1"/>
</dbReference>
<dbReference type="GO" id="GO:0003700">
    <property type="term" value="F:DNA-binding transcription factor activity"/>
    <property type="evidence" value="ECO:0007669"/>
    <property type="project" value="InterPro"/>
</dbReference>
<dbReference type="Gene3D" id="3.30.50.10">
    <property type="entry name" value="Erythroid Transcription Factor GATA-1, subunit A"/>
    <property type="match status" value="1"/>
</dbReference>
<evidence type="ECO:0000313" key="30">
    <source>
        <dbReference type="Proteomes" id="UP001175271"/>
    </source>
</evidence>
<keyword evidence="16 26" id="KW-0406">Ion transport</keyword>
<feature type="region of interest" description="Disordered" evidence="27">
    <location>
        <begin position="1178"/>
        <end position="1274"/>
    </location>
</feature>
<dbReference type="Pfam" id="PF01704">
    <property type="entry name" value="UDPGP"/>
    <property type="match status" value="1"/>
</dbReference>
<evidence type="ECO:0000256" key="19">
    <source>
        <dbReference type="ARBA" id="ARBA00023163"/>
    </source>
</evidence>
<dbReference type="CDD" id="cd19051">
    <property type="entry name" value="LGIC_TM_cation"/>
    <property type="match status" value="1"/>
</dbReference>
<evidence type="ECO:0000256" key="4">
    <source>
        <dbReference type="ARBA" id="ARBA00009237"/>
    </source>
</evidence>
<keyword evidence="24 26" id="KW-0407">Ion channel</keyword>
<evidence type="ECO:0000256" key="16">
    <source>
        <dbReference type="ARBA" id="ARBA00023065"/>
    </source>
</evidence>
<dbReference type="PROSITE" id="PS00236">
    <property type="entry name" value="NEUROTR_ION_CHANNEL"/>
    <property type="match status" value="1"/>
</dbReference>
<evidence type="ECO:0000256" key="23">
    <source>
        <dbReference type="ARBA" id="ARBA00023286"/>
    </source>
</evidence>
<protein>
    <recommendedName>
        <fullName evidence="6">UDP-N-acetylglucosamine diphosphorylase</fullName>
        <ecNumber evidence="6">2.7.7.23</ecNumber>
    </recommendedName>
</protein>
<gene>
    <name evidence="29" type="ORF">QR680_002584</name>
</gene>
<evidence type="ECO:0000256" key="11">
    <source>
        <dbReference type="ARBA" id="ARBA00022729"/>
    </source>
</evidence>
<keyword evidence="14 26" id="KW-1133">Transmembrane helix</keyword>
<comment type="pathway">
    <text evidence="3">Nucleotide-sugar biosynthesis; UDP-N-acetyl-alpha-D-glucosamine biosynthesis; UDP-N-acetyl-alpha-D-glucosamine from N-acetyl-alpha-D-glucosamine 1-phosphate: step 1/1.</text>
</comment>
<keyword evidence="8 26" id="KW-0812">Transmembrane</keyword>
<evidence type="ECO:0000256" key="3">
    <source>
        <dbReference type="ARBA" id="ARBA00005208"/>
    </source>
</evidence>
<evidence type="ECO:0000259" key="28">
    <source>
        <dbReference type="PROSITE" id="PS51030"/>
    </source>
</evidence>
<evidence type="ECO:0000313" key="29">
    <source>
        <dbReference type="EMBL" id="KAK0398416.1"/>
    </source>
</evidence>
<dbReference type="Gene3D" id="2.70.170.10">
    <property type="entry name" value="Neurotransmitter-gated ion-channel ligand-binding domain"/>
    <property type="match status" value="1"/>
</dbReference>
<feature type="domain" description="Nuclear receptor" evidence="28">
    <location>
        <begin position="494"/>
        <end position="574"/>
    </location>
</feature>
<keyword evidence="7" id="KW-0808">Transferase</keyword>
<evidence type="ECO:0000256" key="10">
    <source>
        <dbReference type="ARBA" id="ARBA00022723"/>
    </source>
</evidence>
<proteinExistence type="inferred from homology"/>
<keyword evidence="12" id="KW-0863">Zinc-finger</keyword>
<dbReference type="Proteomes" id="UP001175271">
    <property type="component" value="Unassembled WGS sequence"/>
</dbReference>
<feature type="transmembrane region" description="Helical" evidence="26">
    <location>
        <begin position="1358"/>
        <end position="1377"/>
    </location>
</feature>
<evidence type="ECO:0000256" key="5">
    <source>
        <dbReference type="ARBA" id="ARBA00010401"/>
    </source>
</evidence>
<dbReference type="PRINTS" id="PR00047">
    <property type="entry name" value="STROIDFINGER"/>
</dbReference>
<dbReference type="PRINTS" id="PR00252">
    <property type="entry name" value="NRIONCHANNEL"/>
</dbReference>
<dbReference type="Gene3D" id="3.90.550.10">
    <property type="entry name" value="Spore Coat Polysaccharide Biosynthesis Protein SpsA, Chain A"/>
    <property type="match status" value="1"/>
</dbReference>
<evidence type="ECO:0000256" key="26">
    <source>
        <dbReference type="RuleBase" id="RU000687"/>
    </source>
</evidence>
<reference evidence="29" key="1">
    <citation type="submission" date="2023-06" db="EMBL/GenBank/DDBJ databases">
        <title>Genomic analysis of the entomopathogenic nematode Steinernema hermaphroditum.</title>
        <authorList>
            <person name="Schwarz E.M."/>
            <person name="Heppert J.K."/>
            <person name="Baniya A."/>
            <person name="Schwartz H.T."/>
            <person name="Tan C.-H."/>
            <person name="Antoshechkin I."/>
            <person name="Sternberg P.W."/>
            <person name="Goodrich-Blair H."/>
            <person name="Dillman A.R."/>
        </authorList>
    </citation>
    <scope>NUCLEOTIDE SEQUENCE</scope>
    <source>
        <strain evidence="29">PS9179</strain>
        <tissue evidence="29">Whole animal</tissue>
    </source>
</reference>
<dbReference type="InterPro" id="IPR006201">
    <property type="entry name" value="Neur_channel"/>
</dbReference>
<evidence type="ECO:0000256" key="24">
    <source>
        <dbReference type="ARBA" id="ARBA00023303"/>
    </source>
</evidence>
<keyword evidence="22" id="KW-0539">Nucleus</keyword>
<keyword evidence="19" id="KW-0804">Transcription</keyword>
<evidence type="ECO:0000256" key="9">
    <source>
        <dbReference type="ARBA" id="ARBA00022695"/>
    </source>
</evidence>
<comment type="catalytic activity">
    <reaction evidence="25">
        <text>N-acetyl-alpha-D-glucosamine 1-phosphate + UTP + H(+) = UDP-N-acetyl-alpha-D-glucosamine + diphosphate</text>
        <dbReference type="Rhea" id="RHEA:13509"/>
        <dbReference type="ChEBI" id="CHEBI:15378"/>
        <dbReference type="ChEBI" id="CHEBI:33019"/>
        <dbReference type="ChEBI" id="CHEBI:46398"/>
        <dbReference type="ChEBI" id="CHEBI:57705"/>
        <dbReference type="ChEBI" id="CHEBI:57776"/>
        <dbReference type="EC" id="2.7.7.23"/>
    </reaction>
</comment>
<dbReference type="InterPro" id="IPR006202">
    <property type="entry name" value="Neur_chan_lig-bd"/>
</dbReference>
<dbReference type="EC" id="2.7.7.23" evidence="6"/>
<dbReference type="InterPro" id="IPR036734">
    <property type="entry name" value="Neur_chan_lig-bd_sf"/>
</dbReference>
<evidence type="ECO:0000256" key="27">
    <source>
        <dbReference type="SAM" id="MobiDB-lite"/>
    </source>
</evidence>
<feature type="transmembrane region" description="Helical" evidence="26">
    <location>
        <begin position="1074"/>
        <end position="1092"/>
    </location>
</feature>
<dbReference type="SUPFAM" id="SSF48508">
    <property type="entry name" value="Nuclear receptor ligand-binding domain"/>
    <property type="match status" value="1"/>
</dbReference>
<dbReference type="Pfam" id="PF02931">
    <property type="entry name" value="Neur_chan_LBD"/>
    <property type="match status" value="1"/>
</dbReference>
<dbReference type="CDD" id="cd18997">
    <property type="entry name" value="LGIC_ECD_nAChR"/>
    <property type="match status" value="1"/>
</dbReference>
<keyword evidence="9" id="KW-0548">Nucleotidyltransferase</keyword>
<evidence type="ECO:0000256" key="25">
    <source>
        <dbReference type="ARBA" id="ARBA00048493"/>
    </source>
</evidence>
<dbReference type="Gene3D" id="1.10.565.10">
    <property type="entry name" value="Retinoid X Receptor"/>
    <property type="match status" value="1"/>
</dbReference>
<dbReference type="InterPro" id="IPR001628">
    <property type="entry name" value="Znf_hrmn_rcpt"/>
</dbReference>
<evidence type="ECO:0000256" key="1">
    <source>
        <dbReference type="ARBA" id="ARBA00004123"/>
    </source>
</evidence>
<dbReference type="InterPro" id="IPR036719">
    <property type="entry name" value="Neuro-gated_channel_TM_sf"/>
</dbReference>
<dbReference type="GO" id="GO:0004888">
    <property type="term" value="F:transmembrane signaling receptor activity"/>
    <property type="evidence" value="ECO:0007669"/>
    <property type="project" value="InterPro"/>
</dbReference>
<comment type="subcellular location">
    <subcellularLocation>
        <location evidence="2">Cell membrane</location>
        <topology evidence="2">Multi-pass membrane protein</topology>
    </subcellularLocation>
    <subcellularLocation>
        <location evidence="1">Nucleus</location>
    </subcellularLocation>
</comment>
<dbReference type="GO" id="GO:0032502">
    <property type="term" value="P:developmental process"/>
    <property type="evidence" value="ECO:0007669"/>
    <property type="project" value="UniProtKB-ARBA"/>
</dbReference>
<dbReference type="Pfam" id="PF00105">
    <property type="entry name" value="zf-C4"/>
    <property type="match status" value="1"/>
</dbReference>
<dbReference type="GO" id="GO:0006357">
    <property type="term" value="P:regulation of transcription by RNA polymerase II"/>
    <property type="evidence" value="ECO:0007669"/>
    <property type="project" value="UniProtKB-ARBA"/>
</dbReference>
<evidence type="ECO:0000256" key="18">
    <source>
        <dbReference type="ARBA" id="ARBA00023136"/>
    </source>
</evidence>
<dbReference type="GO" id="GO:0005886">
    <property type="term" value="C:plasma membrane"/>
    <property type="evidence" value="ECO:0007669"/>
    <property type="project" value="UniProtKB-SubCell"/>
</dbReference>
<evidence type="ECO:0000256" key="17">
    <source>
        <dbReference type="ARBA" id="ARBA00023125"/>
    </source>
</evidence>
<dbReference type="Gene3D" id="1.20.58.390">
    <property type="entry name" value="Neurotransmitter-gated ion-channel transmembrane domain"/>
    <property type="match status" value="1"/>
</dbReference>
<dbReference type="PROSITE" id="PS00031">
    <property type="entry name" value="NUCLEAR_REC_DBD_1"/>
    <property type="match status" value="1"/>
</dbReference>
<dbReference type="FunFam" id="3.30.50.10:FF:000019">
    <property type="entry name" value="Nuclear receptor subfamily 2 group E member"/>
    <property type="match status" value="1"/>
</dbReference>
<dbReference type="CDD" id="cd04193">
    <property type="entry name" value="UDPGlcNAc_PPase"/>
    <property type="match status" value="1"/>
</dbReference>
<evidence type="ECO:0000256" key="13">
    <source>
        <dbReference type="ARBA" id="ARBA00022833"/>
    </source>
</evidence>
<organism evidence="29 30">
    <name type="scientific">Steinernema hermaphroditum</name>
    <dbReference type="NCBI Taxonomy" id="289476"/>
    <lineage>
        <taxon>Eukaryota</taxon>
        <taxon>Metazoa</taxon>
        <taxon>Ecdysozoa</taxon>
        <taxon>Nematoda</taxon>
        <taxon>Chromadorea</taxon>
        <taxon>Rhabditida</taxon>
        <taxon>Tylenchina</taxon>
        <taxon>Panagrolaimomorpha</taxon>
        <taxon>Strongyloidoidea</taxon>
        <taxon>Steinernematidae</taxon>
        <taxon>Steinernema</taxon>
    </lineage>
</organism>
<dbReference type="CDD" id="cd07163">
    <property type="entry name" value="NR_DBD_TLX"/>
    <property type="match status" value="1"/>
</dbReference>
<dbReference type="FunFam" id="2.70.170.10:FF:000031">
    <property type="entry name" value="AcetylCholine Receptor"/>
    <property type="match status" value="1"/>
</dbReference>
<comment type="similarity">
    <text evidence="5">Belongs to the UDPGP type 1 family.</text>
</comment>
<dbReference type="InterPro" id="IPR002618">
    <property type="entry name" value="UDPGP_fam"/>
</dbReference>
<name>A0AA39LHZ1_9BILA</name>
<feature type="compositionally biased region" description="Low complexity" evidence="27">
    <location>
        <begin position="1263"/>
        <end position="1274"/>
    </location>
</feature>
<keyword evidence="17" id="KW-0238">DNA-binding</keyword>
<keyword evidence="30" id="KW-1185">Reference proteome</keyword>
<dbReference type="SUPFAM" id="SSF63712">
    <property type="entry name" value="Nicotinic receptor ligand binding domain-like"/>
    <property type="match status" value="1"/>
</dbReference>
<dbReference type="PROSITE" id="PS51030">
    <property type="entry name" value="NUCLEAR_REC_DBD_2"/>
    <property type="match status" value="1"/>
</dbReference>
<dbReference type="PANTHER" id="PTHR11952:SF2">
    <property type="entry name" value="LD24639P"/>
    <property type="match status" value="1"/>
</dbReference>
<dbReference type="InterPro" id="IPR006029">
    <property type="entry name" value="Neurotrans-gated_channel_TM"/>
</dbReference>
<evidence type="ECO:0000256" key="6">
    <source>
        <dbReference type="ARBA" id="ARBA00012457"/>
    </source>
</evidence>
<feature type="region of interest" description="Disordered" evidence="27">
    <location>
        <begin position="1290"/>
        <end position="1315"/>
    </location>
</feature>
<keyword evidence="13" id="KW-0862">Zinc</keyword>
<dbReference type="InterPro" id="IPR039741">
    <property type="entry name" value="UDP-sugar_pyrophosphorylase"/>
</dbReference>
<keyword evidence="21" id="KW-0325">Glycoprotein</keyword>
<feature type="transmembrane region" description="Helical" evidence="26">
    <location>
        <begin position="1039"/>
        <end position="1062"/>
    </location>
</feature>
<sequence length="1392" mass="157235">MGEITKEGALNLLSQFGQEHLLNFYDQLDAENKTSLLKDIMTCNLAEACKGFVESSTVTHLSDTDLLPIPKDAYVCRKDLKEKTLTHYWDTGLRGIVQGKIAVVVLAGGQATRLGMNAPKGVIGLGINATPSDNLLGLQAAKIKKLQELAREAYPDIAEQGRCKIIWLIMTSAPTRKLTELYMQRVIKESNLDPKQVIFFDQPTIPCFDYDGKVLLADKNELAKAPNGNGGLYSALKRYIPLFREHGTEYIHVYCVDNILCRVADPHFIGLAMSKNLDCIAKVVEKKKPQESVGVICQLTKSDTYGVIEYSELSKGMAEKREGEKLAFRAGNIANHLFHIDLLERACNEDDLPYHRANKKIPYVDLQSGEKITPSQPNGVKMEKFVFDVFGMSKRFCIWEVERSQEFSPLKNPPEAGKDCILTCRADLYAEHNRWLENAGITWIKNALVLPKFSYAGEGLEQYVDAGKPGYQGPKLAMVKKMKPFEVPNRILLDVPCRVCQDHSSGKHYGIFSCDGCAGFFKRSVRRHRQYVCKNRGAADEGQCVVDKTHRNQCRACRLRKCLEIGMNKEAVQHERGPRNSTLRRHMTLFAMSQPDLVLTPPKATKERSPASSVDSVSSTSTSLCNVNDATKEAAARIFFQIINWSKTFLPYVGLSHKDQVAAISERWSQLFVLVAIENGFLTSTSSMLETIDDCNTRNKLISLVSRIEQLRLDTNENNALRVIALLKGKASQVEQLSYVNLAHHQQLAYPCQPLRYIQTMLVMESMGNFESELVNVYFKHSLGQTKITKLISDIFGSEPLTVVLSECRRLFLHDNGNFLPHVRLAKDLMDKKRYDNRVRPVVNHSIPTKVTFSMSLYQILAINEKQQNLDLNVWVIQKWNDEFLGWNPQKYGLINTTILPYENIWLPDTYLYNSVVMNREESERYINAVVNTQYWENKRGAEIKFMYPALYRTTCRLDIRYFPYDQQNCTLIISSWTSSKSDIDYEAEFDNVNLDNFIPNEEWVIVSFKIRRIEEKFVCCPEPWVLLEASLVVRRKPLYYIVNLVIPTSVITLVAVTGFFTPASTSSERREKLSLGIDSLLAMSILMMMVSEQMPTTSDYVPLFGLFYLTIIVIIFVGTIFTAFILNIHLQKIHSRAMSPLVSYIFFHKMAGWLSIRPPTTLQELWSETGVRIGSYSVSSSPYSNRKKKASKKTVLGDKEEKKAAASNSNNVSKEHLLNSTTANPSSGAENIPPLRLNRLYKTNVDKPPISPRSAIDSTIKPTSTAAARPAASASSLAARNNWRRLATNASIKRKHDQRERSASNVGAEPSTARPTTMCLRNSLAALSAVDSTVIELKLRRRYALEWEFLATVLDRFLLILFSVIVCAVTLLMVAVGEAIHFSYTLNEDNI</sequence>
<comment type="caution">
    <text evidence="29">The sequence shown here is derived from an EMBL/GenBank/DDBJ whole genome shotgun (WGS) entry which is preliminary data.</text>
</comment>
<evidence type="ECO:0000256" key="20">
    <source>
        <dbReference type="ARBA" id="ARBA00023170"/>
    </source>
</evidence>
<evidence type="ECO:0000256" key="8">
    <source>
        <dbReference type="ARBA" id="ARBA00022692"/>
    </source>
</evidence>
<feature type="transmembrane region" description="Helical" evidence="26">
    <location>
        <begin position="1104"/>
        <end position="1129"/>
    </location>
</feature>
<keyword evidence="20" id="KW-0675">Receptor</keyword>
<keyword evidence="11" id="KW-0732">Signal</keyword>
<dbReference type="GO" id="GO:0005230">
    <property type="term" value="F:extracellular ligand-gated monoatomic ion channel activity"/>
    <property type="evidence" value="ECO:0007669"/>
    <property type="project" value="InterPro"/>
</dbReference>
<comment type="similarity">
    <text evidence="4">Belongs to the ligand-gated ion channel (TC 1.A.9) family. Acetylcholine receptor (TC 1.A.9.1) subfamily.</text>
</comment>
<evidence type="ECO:0000256" key="22">
    <source>
        <dbReference type="ARBA" id="ARBA00023242"/>
    </source>
</evidence>
<keyword evidence="10" id="KW-0479">Metal-binding</keyword>
<dbReference type="SUPFAM" id="SSF57716">
    <property type="entry name" value="Glucocorticoid receptor-like (DNA-binding domain)"/>
    <property type="match status" value="1"/>
</dbReference>
<dbReference type="InterPro" id="IPR029044">
    <property type="entry name" value="Nucleotide-diphossugar_trans"/>
</dbReference>
<evidence type="ECO:0000256" key="12">
    <source>
        <dbReference type="ARBA" id="ARBA00022771"/>
    </source>
</evidence>
<dbReference type="SUPFAM" id="SSF53448">
    <property type="entry name" value="Nucleotide-diphospho-sugar transferases"/>
    <property type="match status" value="1"/>
</dbReference>
<keyword evidence="18 26" id="KW-0472">Membrane</keyword>
<dbReference type="InterPro" id="IPR013088">
    <property type="entry name" value="Znf_NHR/GATA"/>
</dbReference>
<evidence type="ECO:0000256" key="15">
    <source>
        <dbReference type="ARBA" id="ARBA00023015"/>
    </source>
</evidence>
<dbReference type="Pfam" id="PF02932">
    <property type="entry name" value="Neur_chan_memb"/>
    <property type="match status" value="1"/>
</dbReference>
<keyword evidence="15" id="KW-0805">Transcription regulation</keyword>
<dbReference type="EMBL" id="JAUCMV010000005">
    <property type="protein sequence ID" value="KAK0398416.1"/>
    <property type="molecule type" value="Genomic_DNA"/>
</dbReference>
<dbReference type="GO" id="GO:0003977">
    <property type="term" value="F:UDP-N-acetylglucosamine diphosphorylase activity"/>
    <property type="evidence" value="ECO:0007669"/>
    <property type="project" value="UniProtKB-EC"/>
</dbReference>
<evidence type="ECO:0000256" key="21">
    <source>
        <dbReference type="ARBA" id="ARBA00023180"/>
    </source>
</evidence>
<dbReference type="InterPro" id="IPR018000">
    <property type="entry name" value="Neurotransmitter_ion_chnl_CS"/>
</dbReference>